<accession>E6K5U6</accession>
<protein>
    <submittedName>
        <fullName evidence="1">Uncharacterized protein</fullName>
    </submittedName>
</protein>
<keyword evidence="2" id="KW-1185">Reference proteome</keyword>
<name>E6K5U6_9BACT</name>
<gene>
    <name evidence="1" type="ORF">HMPREF6485_0934</name>
</gene>
<evidence type="ECO:0000313" key="1">
    <source>
        <dbReference type="EMBL" id="EFU31218.1"/>
    </source>
</evidence>
<dbReference type="HOGENOM" id="CLU_3255712_0_0_10"/>
<dbReference type="AlphaFoldDB" id="E6K5U6"/>
<evidence type="ECO:0000313" key="2">
    <source>
        <dbReference type="Proteomes" id="UP000003112"/>
    </source>
</evidence>
<dbReference type="EMBL" id="AEPD01000017">
    <property type="protein sequence ID" value="EFU31218.1"/>
    <property type="molecule type" value="Genomic_DNA"/>
</dbReference>
<comment type="caution">
    <text evidence="1">The sequence shown here is derived from an EMBL/GenBank/DDBJ whole genome shotgun (WGS) entry which is preliminary data.</text>
</comment>
<reference evidence="1 2" key="1">
    <citation type="submission" date="2010-10" db="EMBL/GenBank/DDBJ databases">
        <authorList>
            <person name="Muzny D."/>
            <person name="Qin X."/>
            <person name="Deng J."/>
            <person name="Jiang H."/>
            <person name="Liu Y."/>
            <person name="Qu J."/>
            <person name="Song X.-Z."/>
            <person name="Zhang L."/>
            <person name="Thornton R."/>
            <person name="Coyle M."/>
            <person name="Francisco L."/>
            <person name="Jackson L."/>
            <person name="Javaid M."/>
            <person name="Korchina V."/>
            <person name="Kovar C."/>
            <person name="Mata R."/>
            <person name="Mathew T."/>
            <person name="Ngo R."/>
            <person name="Nguyen L."/>
            <person name="Nguyen N."/>
            <person name="Okwuonu G."/>
            <person name="Ongeri F."/>
            <person name="Pham C."/>
            <person name="Simmons D."/>
            <person name="Wilczek-Boney K."/>
            <person name="Hale W."/>
            <person name="Jakkamsetti A."/>
            <person name="Pham P."/>
            <person name="Ruth R."/>
            <person name="San Lucas F."/>
            <person name="Warren J."/>
            <person name="Zhang J."/>
            <person name="Zhao Z."/>
            <person name="Zhou C."/>
            <person name="Zhu D."/>
            <person name="Lee S."/>
            <person name="Bess C."/>
            <person name="Blankenburg K."/>
            <person name="Forbes L."/>
            <person name="Fu Q."/>
            <person name="Gubbala S."/>
            <person name="Hirani K."/>
            <person name="Jayaseelan J.C."/>
            <person name="Lara F."/>
            <person name="Munidasa M."/>
            <person name="Palculict T."/>
            <person name="Patil S."/>
            <person name="Pu L.-L."/>
            <person name="Saada N."/>
            <person name="Tang L."/>
            <person name="Weissenberger G."/>
            <person name="Zhu Y."/>
            <person name="Hemphill L."/>
            <person name="Shang Y."/>
            <person name="Youmans B."/>
            <person name="Ayvaz T."/>
            <person name="Ross M."/>
            <person name="Santibanez J."/>
            <person name="Aqrawi P."/>
            <person name="Gross S."/>
            <person name="Joshi V."/>
            <person name="Fowler G."/>
            <person name="Nazareth L."/>
            <person name="Reid J."/>
            <person name="Worley K."/>
            <person name="Petrosino J."/>
            <person name="Highlander S."/>
            <person name="Gibbs R."/>
        </authorList>
    </citation>
    <scope>NUCLEOTIDE SEQUENCE [LARGE SCALE GENOMIC DNA]</scope>
    <source>
        <strain evidence="1 2">ATCC 33574</strain>
    </source>
</reference>
<organism evidence="1 2">
    <name type="scientific">Segatella buccae ATCC 33574</name>
    <dbReference type="NCBI Taxonomy" id="873513"/>
    <lineage>
        <taxon>Bacteria</taxon>
        <taxon>Pseudomonadati</taxon>
        <taxon>Bacteroidota</taxon>
        <taxon>Bacteroidia</taxon>
        <taxon>Bacteroidales</taxon>
        <taxon>Prevotellaceae</taxon>
        <taxon>Segatella</taxon>
    </lineage>
</organism>
<dbReference type="STRING" id="873513.HMPREF6485_0934"/>
<proteinExistence type="predicted"/>
<sequence length="42" mass="4979">MKKFGGEKLLKKDFLSISIHLPFKYHSNTPLSFKHKLFNPFN</sequence>
<dbReference type="Proteomes" id="UP000003112">
    <property type="component" value="Unassembled WGS sequence"/>
</dbReference>